<dbReference type="OrthoDB" id="9803211at2"/>
<dbReference type="InterPro" id="IPR001412">
    <property type="entry name" value="aa-tRNA-synth_I_CS"/>
</dbReference>
<dbReference type="STRING" id="1612308.SAMN05444581_10565"/>
<dbReference type="SMART" id="SM00836">
    <property type="entry name" value="DALR_1"/>
    <property type="match status" value="1"/>
</dbReference>
<dbReference type="Gene3D" id="3.30.1360.70">
    <property type="entry name" value="Arginyl tRNA synthetase N-terminal domain"/>
    <property type="match status" value="1"/>
</dbReference>
<dbReference type="InterPro" id="IPR036695">
    <property type="entry name" value="Arg-tRNA-synth_N_sf"/>
</dbReference>
<comment type="subcellular location">
    <subcellularLocation>
        <location evidence="1 11">Cytoplasm</location>
    </subcellularLocation>
</comment>
<evidence type="ECO:0000259" key="14">
    <source>
        <dbReference type="SMART" id="SM01016"/>
    </source>
</evidence>
<dbReference type="SUPFAM" id="SSF55190">
    <property type="entry name" value="Arginyl-tRNA synthetase (ArgRS), N-terminal 'additional' domain"/>
    <property type="match status" value="1"/>
</dbReference>
<dbReference type="SUPFAM" id="SSF52374">
    <property type="entry name" value="Nucleotidylyl transferase"/>
    <property type="match status" value="1"/>
</dbReference>
<evidence type="ECO:0000256" key="4">
    <source>
        <dbReference type="ARBA" id="ARBA00022490"/>
    </source>
</evidence>
<evidence type="ECO:0000259" key="13">
    <source>
        <dbReference type="SMART" id="SM00836"/>
    </source>
</evidence>
<comment type="similarity">
    <text evidence="2 11 12">Belongs to the class-I aminoacyl-tRNA synthetase family.</text>
</comment>
<accession>A0A1I3Y932</accession>
<evidence type="ECO:0000256" key="11">
    <source>
        <dbReference type="HAMAP-Rule" id="MF_00123"/>
    </source>
</evidence>
<dbReference type="CDD" id="cd00671">
    <property type="entry name" value="ArgRS_core"/>
    <property type="match status" value="1"/>
</dbReference>
<dbReference type="Pfam" id="PF05746">
    <property type="entry name" value="DALR_1"/>
    <property type="match status" value="1"/>
</dbReference>
<dbReference type="EC" id="6.1.1.19" evidence="11"/>
<dbReference type="Gene3D" id="3.40.50.620">
    <property type="entry name" value="HUPs"/>
    <property type="match status" value="1"/>
</dbReference>
<dbReference type="InterPro" id="IPR005148">
    <property type="entry name" value="Arg-tRNA-synth_N"/>
</dbReference>
<keyword evidence="8 11" id="KW-0648">Protein biosynthesis</keyword>
<dbReference type="Gene3D" id="1.10.730.10">
    <property type="entry name" value="Isoleucyl-tRNA Synthetase, Domain 1"/>
    <property type="match status" value="1"/>
</dbReference>
<dbReference type="Pfam" id="PF03485">
    <property type="entry name" value="Arg_tRNA_synt_N"/>
    <property type="match status" value="1"/>
</dbReference>
<dbReference type="SUPFAM" id="SSF47323">
    <property type="entry name" value="Anticodon-binding domain of a subclass of class I aminoacyl-tRNA synthetases"/>
    <property type="match status" value="1"/>
</dbReference>
<comment type="subunit">
    <text evidence="3 11">Monomer.</text>
</comment>
<proteinExistence type="inferred from homology"/>
<dbReference type="InterPro" id="IPR009080">
    <property type="entry name" value="tRNAsynth_Ia_anticodon-bd"/>
</dbReference>
<dbReference type="InterPro" id="IPR014729">
    <property type="entry name" value="Rossmann-like_a/b/a_fold"/>
</dbReference>
<sequence>MNLFAEFHDLVASILQTIVASQRLPADLDLSRFVVEPPRDPAHGDLAVNAAMVYAKEAKAFFSSPRQLAVEIAVALAEAPGVAEAEVAGAGFINIRLKPAVFSRVLQAALTEGAAFGRPPERTSKLKVNVEYVSANPTGPMHVGHGRGAVFGDALANLLEFAGQKVTREYYINDAGAQVDVLARSAHLRYREALGEDIGEIPEGLYPGDYLKATGEALSRTHGEALVDRAESDWLEDVRAEAVDGMMAMIRADLAALNIEHEVFFSERSLTRGAEGDQIAAAIAELRRRGLVYEGRLAPPKGQAAEDWEDREQTLFRSTDFGDDVDRALMKSDGSYTYFASDIAYHKLKIDRGYTVLIDVWGADHGGYVKRMRAAVEALSDKKAILDVKLCQMVKLMRDGAIVKMSKRSGDFVTLREVVDEVGVDAVRFMMLFRKNDAPLEFDLAKVIEQSKENPVFYVQYAHARAKSVIRQAHTAMPDIDTSIPSLVSANFDLLEDAGERDLVRLIAQFPRVVESAAFAHEPHRLAFYLYELASTLHSQWTRGKDQPQLRFLNEDKPSLTMARLALVEGAAAILASGLGILGVSAPAEMR</sequence>
<dbReference type="Proteomes" id="UP000198755">
    <property type="component" value="Unassembled WGS sequence"/>
</dbReference>
<keyword evidence="16" id="KW-1185">Reference proteome</keyword>
<dbReference type="HAMAP" id="MF_00123">
    <property type="entry name" value="Arg_tRNA_synth"/>
    <property type="match status" value="1"/>
</dbReference>
<evidence type="ECO:0000256" key="12">
    <source>
        <dbReference type="RuleBase" id="RU363038"/>
    </source>
</evidence>
<feature type="domain" description="DALR anticodon binding" evidence="13">
    <location>
        <begin position="459"/>
        <end position="590"/>
    </location>
</feature>
<name>A0A1I3Y932_9HYPH</name>
<evidence type="ECO:0000256" key="5">
    <source>
        <dbReference type="ARBA" id="ARBA00022598"/>
    </source>
</evidence>
<evidence type="ECO:0000256" key="8">
    <source>
        <dbReference type="ARBA" id="ARBA00022917"/>
    </source>
</evidence>
<dbReference type="PRINTS" id="PR01038">
    <property type="entry name" value="TRNASYNTHARG"/>
</dbReference>
<evidence type="ECO:0000256" key="9">
    <source>
        <dbReference type="ARBA" id="ARBA00023146"/>
    </source>
</evidence>
<dbReference type="SMART" id="SM01016">
    <property type="entry name" value="Arg_tRNA_synt_N"/>
    <property type="match status" value="1"/>
</dbReference>
<dbReference type="NCBIfam" id="TIGR00456">
    <property type="entry name" value="argS"/>
    <property type="match status" value="1"/>
</dbReference>
<dbReference type="InterPro" id="IPR035684">
    <property type="entry name" value="ArgRS_core"/>
</dbReference>
<reference evidence="15 16" key="1">
    <citation type="submission" date="2016-10" db="EMBL/GenBank/DDBJ databases">
        <authorList>
            <person name="de Groot N.N."/>
        </authorList>
    </citation>
    <scope>NUCLEOTIDE SEQUENCE [LARGE SCALE GENOMIC DNA]</scope>
    <source>
        <strain evidence="15 16">NE2</strain>
    </source>
</reference>
<dbReference type="AlphaFoldDB" id="A0A1I3Y932"/>
<keyword evidence="5 11" id="KW-0436">Ligase</keyword>
<evidence type="ECO:0000256" key="10">
    <source>
        <dbReference type="ARBA" id="ARBA00049339"/>
    </source>
</evidence>
<dbReference type="InterPro" id="IPR001278">
    <property type="entry name" value="Arg-tRNA-ligase"/>
</dbReference>
<dbReference type="PROSITE" id="PS00178">
    <property type="entry name" value="AA_TRNA_LIGASE_I"/>
    <property type="match status" value="1"/>
</dbReference>
<evidence type="ECO:0000256" key="6">
    <source>
        <dbReference type="ARBA" id="ARBA00022741"/>
    </source>
</evidence>
<evidence type="ECO:0000256" key="7">
    <source>
        <dbReference type="ARBA" id="ARBA00022840"/>
    </source>
</evidence>
<dbReference type="Pfam" id="PF00750">
    <property type="entry name" value="tRNA-synt_1d"/>
    <property type="match status" value="1"/>
</dbReference>
<keyword evidence="6 11" id="KW-0547">Nucleotide-binding</keyword>
<keyword evidence="7 11" id="KW-0067">ATP-binding</keyword>
<organism evidence="15 16">
    <name type="scientific">Methylocapsa palsarum</name>
    <dbReference type="NCBI Taxonomy" id="1612308"/>
    <lineage>
        <taxon>Bacteria</taxon>
        <taxon>Pseudomonadati</taxon>
        <taxon>Pseudomonadota</taxon>
        <taxon>Alphaproteobacteria</taxon>
        <taxon>Hyphomicrobiales</taxon>
        <taxon>Beijerinckiaceae</taxon>
        <taxon>Methylocapsa</taxon>
    </lineage>
</organism>
<evidence type="ECO:0000256" key="3">
    <source>
        <dbReference type="ARBA" id="ARBA00011245"/>
    </source>
</evidence>
<comment type="catalytic activity">
    <reaction evidence="10 11">
        <text>tRNA(Arg) + L-arginine + ATP = L-arginyl-tRNA(Arg) + AMP + diphosphate</text>
        <dbReference type="Rhea" id="RHEA:20301"/>
        <dbReference type="Rhea" id="RHEA-COMP:9658"/>
        <dbReference type="Rhea" id="RHEA-COMP:9673"/>
        <dbReference type="ChEBI" id="CHEBI:30616"/>
        <dbReference type="ChEBI" id="CHEBI:32682"/>
        <dbReference type="ChEBI" id="CHEBI:33019"/>
        <dbReference type="ChEBI" id="CHEBI:78442"/>
        <dbReference type="ChEBI" id="CHEBI:78513"/>
        <dbReference type="ChEBI" id="CHEBI:456215"/>
        <dbReference type="EC" id="6.1.1.19"/>
    </reaction>
</comment>
<dbReference type="GO" id="GO:0004814">
    <property type="term" value="F:arginine-tRNA ligase activity"/>
    <property type="evidence" value="ECO:0007669"/>
    <property type="project" value="UniProtKB-UniRule"/>
</dbReference>
<dbReference type="EMBL" id="FOSN01000005">
    <property type="protein sequence ID" value="SFK27771.1"/>
    <property type="molecule type" value="Genomic_DNA"/>
</dbReference>
<feature type="domain" description="Arginyl tRNA synthetase N-terminal" evidence="14">
    <location>
        <begin position="5"/>
        <end position="97"/>
    </location>
</feature>
<keyword evidence="4 11" id="KW-0963">Cytoplasm</keyword>
<evidence type="ECO:0000256" key="1">
    <source>
        <dbReference type="ARBA" id="ARBA00004496"/>
    </source>
</evidence>
<dbReference type="GO" id="GO:0005737">
    <property type="term" value="C:cytoplasm"/>
    <property type="evidence" value="ECO:0007669"/>
    <property type="project" value="UniProtKB-SubCell"/>
</dbReference>
<dbReference type="PANTHER" id="PTHR11956:SF5">
    <property type="entry name" value="ARGININE--TRNA LIGASE, CYTOPLASMIC"/>
    <property type="match status" value="1"/>
</dbReference>
<gene>
    <name evidence="11" type="primary">argS</name>
    <name evidence="15" type="ORF">SAMN05444581_10565</name>
</gene>
<evidence type="ECO:0000313" key="15">
    <source>
        <dbReference type="EMBL" id="SFK27771.1"/>
    </source>
</evidence>
<protein>
    <recommendedName>
        <fullName evidence="11">Arginine--tRNA ligase</fullName>
        <ecNumber evidence="11">6.1.1.19</ecNumber>
    </recommendedName>
    <alternativeName>
        <fullName evidence="11">Arginyl-tRNA synthetase</fullName>
        <shortName evidence="11">ArgRS</shortName>
    </alternativeName>
</protein>
<dbReference type="GO" id="GO:0006420">
    <property type="term" value="P:arginyl-tRNA aminoacylation"/>
    <property type="evidence" value="ECO:0007669"/>
    <property type="project" value="UniProtKB-UniRule"/>
</dbReference>
<dbReference type="FunFam" id="3.40.50.620:FF:000062">
    <property type="entry name" value="Arginine--tRNA ligase"/>
    <property type="match status" value="1"/>
</dbReference>
<keyword evidence="9 11" id="KW-0030">Aminoacyl-tRNA synthetase</keyword>
<evidence type="ECO:0000256" key="2">
    <source>
        <dbReference type="ARBA" id="ARBA00005594"/>
    </source>
</evidence>
<dbReference type="GO" id="GO:0005524">
    <property type="term" value="F:ATP binding"/>
    <property type="evidence" value="ECO:0007669"/>
    <property type="project" value="UniProtKB-UniRule"/>
</dbReference>
<dbReference type="InterPro" id="IPR008909">
    <property type="entry name" value="DALR_anticod-bd"/>
</dbReference>
<dbReference type="PANTHER" id="PTHR11956">
    <property type="entry name" value="ARGINYL-TRNA SYNTHETASE"/>
    <property type="match status" value="1"/>
</dbReference>
<evidence type="ECO:0000313" key="16">
    <source>
        <dbReference type="Proteomes" id="UP000198755"/>
    </source>
</evidence>
<dbReference type="RefSeq" id="WP_091680489.1">
    <property type="nucleotide sequence ID" value="NZ_FOSN01000005.1"/>
</dbReference>
<feature type="short sequence motif" description="'HIGH' region" evidence="11">
    <location>
        <begin position="135"/>
        <end position="145"/>
    </location>
</feature>